<keyword evidence="6" id="KW-1003">Cell membrane</keyword>
<feature type="transmembrane region" description="Helical" evidence="6">
    <location>
        <begin position="176"/>
        <end position="198"/>
    </location>
</feature>
<feature type="transmembrane region" description="Helical" evidence="6">
    <location>
        <begin position="61"/>
        <end position="83"/>
    </location>
</feature>
<dbReference type="OrthoDB" id="9255971at2"/>
<evidence type="ECO:0000256" key="4">
    <source>
        <dbReference type="ARBA" id="ARBA00023136"/>
    </source>
</evidence>
<keyword evidence="5" id="KW-0046">Antibiotic resistance</keyword>
<keyword evidence="3 6" id="KW-1133">Transmembrane helix</keyword>
<dbReference type="PANTHER" id="PTHR43229">
    <property type="entry name" value="NODULATION PROTEIN J"/>
    <property type="match status" value="1"/>
</dbReference>
<evidence type="ECO:0000256" key="1">
    <source>
        <dbReference type="ARBA" id="ARBA00004141"/>
    </source>
</evidence>
<evidence type="ECO:0000313" key="8">
    <source>
        <dbReference type="EMBL" id="SCG51086.1"/>
    </source>
</evidence>
<dbReference type="AlphaFoldDB" id="A0A120F9E3"/>
<proteinExistence type="inferred from homology"/>
<dbReference type="InterPro" id="IPR000412">
    <property type="entry name" value="ABC_2_transport"/>
</dbReference>
<dbReference type="GO" id="GO:0043190">
    <property type="term" value="C:ATP-binding cassette (ABC) transporter complex"/>
    <property type="evidence" value="ECO:0007669"/>
    <property type="project" value="InterPro"/>
</dbReference>
<comment type="subcellular location">
    <subcellularLocation>
        <location evidence="6">Cell membrane</location>
        <topology evidence="6">Multi-pass membrane protein</topology>
    </subcellularLocation>
    <subcellularLocation>
        <location evidence="1">Membrane</location>
        <topology evidence="1">Multi-pass membrane protein</topology>
    </subcellularLocation>
</comment>
<evidence type="ECO:0000256" key="6">
    <source>
        <dbReference type="RuleBase" id="RU361157"/>
    </source>
</evidence>
<dbReference type="InterPro" id="IPR013525">
    <property type="entry name" value="ABC2_TM"/>
</dbReference>
<dbReference type="PROSITE" id="PS51012">
    <property type="entry name" value="ABC_TM2"/>
    <property type="match status" value="1"/>
</dbReference>
<evidence type="ECO:0000313" key="9">
    <source>
        <dbReference type="Proteomes" id="UP000198226"/>
    </source>
</evidence>
<dbReference type="InterPro" id="IPR047817">
    <property type="entry name" value="ABC2_TM_bact-type"/>
</dbReference>
<keyword evidence="9" id="KW-1185">Reference proteome</keyword>
<dbReference type="GO" id="GO:0046677">
    <property type="term" value="P:response to antibiotic"/>
    <property type="evidence" value="ECO:0007669"/>
    <property type="project" value="UniProtKB-KW"/>
</dbReference>
<dbReference type="InterPro" id="IPR051784">
    <property type="entry name" value="Nod_factor_ABC_transporter"/>
</dbReference>
<evidence type="ECO:0000256" key="2">
    <source>
        <dbReference type="ARBA" id="ARBA00022692"/>
    </source>
</evidence>
<comment type="similarity">
    <text evidence="6">Belongs to the ABC-2 integral membrane protein family.</text>
</comment>
<dbReference type="RefSeq" id="WP_067305055.1">
    <property type="nucleotide sequence ID" value="NZ_CP109472.1"/>
</dbReference>
<dbReference type="Pfam" id="PF01061">
    <property type="entry name" value="ABC2_membrane"/>
    <property type="match status" value="1"/>
</dbReference>
<evidence type="ECO:0000256" key="5">
    <source>
        <dbReference type="ARBA" id="ARBA00023251"/>
    </source>
</evidence>
<organism evidence="8 9">
    <name type="scientific">Micromonospora rifamycinica</name>
    <dbReference type="NCBI Taxonomy" id="291594"/>
    <lineage>
        <taxon>Bacteria</taxon>
        <taxon>Bacillati</taxon>
        <taxon>Actinomycetota</taxon>
        <taxon>Actinomycetes</taxon>
        <taxon>Micromonosporales</taxon>
        <taxon>Micromonosporaceae</taxon>
        <taxon>Micromonospora</taxon>
    </lineage>
</organism>
<evidence type="ECO:0000256" key="3">
    <source>
        <dbReference type="ARBA" id="ARBA00022989"/>
    </source>
</evidence>
<keyword evidence="6" id="KW-0813">Transport</keyword>
<feature type="transmembrane region" description="Helical" evidence="6">
    <location>
        <begin position="21"/>
        <end position="41"/>
    </location>
</feature>
<dbReference type="GO" id="GO:0140359">
    <property type="term" value="F:ABC-type transporter activity"/>
    <property type="evidence" value="ECO:0007669"/>
    <property type="project" value="InterPro"/>
</dbReference>
<keyword evidence="2 6" id="KW-0812">Transmembrane</keyword>
<evidence type="ECO:0000259" key="7">
    <source>
        <dbReference type="PROSITE" id="PS51012"/>
    </source>
</evidence>
<keyword evidence="4 6" id="KW-0472">Membrane</keyword>
<reference evidence="9" key="1">
    <citation type="submission" date="2016-06" db="EMBL/GenBank/DDBJ databases">
        <authorList>
            <person name="Varghese N."/>
            <person name="Submissions Spin"/>
        </authorList>
    </citation>
    <scope>NUCLEOTIDE SEQUENCE [LARGE SCALE GENOMIC DNA]</scope>
    <source>
        <strain evidence="9">DSM 44983</strain>
    </source>
</reference>
<protein>
    <recommendedName>
        <fullName evidence="6">Transport permease protein</fullName>
    </recommendedName>
</protein>
<dbReference type="EMBL" id="LT607752">
    <property type="protein sequence ID" value="SCG51086.1"/>
    <property type="molecule type" value="Genomic_DNA"/>
</dbReference>
<feature type="domain" description="ABC transmembrane type-2" evidence="7">
    <location>
        <begin position="23"/>
        <end position="252"/>
    </location>
</feature>
<feature type="transmembrane region" description="Helical" evidence="6">
    <location>
        <begin position="226"/>
        <end position="244"/>
    </location>
</feature>
<gene>
    <name evidence="8" type="ORF">GA0070623_1886</name>
</gene>
<dbReference type="PANTHER" id="PTHR43229:SF2">
    <property type="entry name" value="NODULATION PROTEIN J"/>
    <property type="match status" value="1"/>
</dbReference>
<dbReference type="Proteomes" id="UP000198226">
    <property type="component" value="Chromosome I"/>
</dbReference>
<sequence>MKLVRDTWLIFQQEVGLMVRNPVMVAFSLAQPITYLVLFAPFLKVVMVDRGASTYADAYRIYVPGLFVAMGLFGGLFAGYGLLSALRAGIIDRCRVTPVSRTGLLLGRAMMHVCLNVVQAVIITIVALPFGLRVHLGNLLISYALLSVMVLLSTSISYDIALLVRNENSLGVLVNTVGQPVSLLAGVLIPLVLAPLWIQRVAFWNPFSWATNGMRALFNGQLADPVVWQGALIMIGLAAVSLVWSSHLFNREVS</sequence>
<feature type="transmembrane region" description="Helical" evidence="6">
    <location>
        <begin position="140"/>
        <end position="164"/>
    </location>
</feature>
<dbReference type="PIRSF" id="PIRSF006648">
    <property type="entry name" value="DrrB"/>
    <property type="match status" value="1"/>
</dbReference>
<feature type="transmembrane region" description="Helical" evidence="6">
    <location>
        <begin position="104"/>
        <end position="128"/>
    </location>
</feature>
<name>A0A120F9E3_9ACTN</name>
<accession>A0A120F9E3</accession>